<organism evidence="1 2">
    <name type="scientific">Nosocomiicoccus ampullae</name>
    <dbReference type="NCBI Taxonomy" id="489910"/>
    <lineage>
        <taxon>Bacteria</taxon>
        <taxon>Bacillati</taxon>
        <taxon>Bacillota</taxon>
        <taxon>Bacilli</taxon>
        <taxon>Bacillales</taxon>
        <taxon>Staphylococcaceae</taxon>
        <taxon>Nosocomiicoccus</taxon>
    </lineage>
</organism>
<proteinExistence type="predicted"/>
<accession>A0A9Q2CZT6</accession>
<keyword evidence="2" id="KW-1185">Reference proteome</keyword>
<dbReference type="PANTHER" id="PTHR48098:SF3">
    <property type="entry name" value="IRON(III) ENTEROBACTIN ESTERASE"/>
    <property type="match status" value="1"/>
</dbReference>
<dbReference type="InterPro" id="IPR000801">
    <property type="entry name" value="Esterase-like"/>
</dbReference>
<dbReference type="PANTHER" id="PTHR48098">
    <property type="entry name" value="ENTEROCHELIN ESTERASE-RELATED"/>
    <property type="match status" value="1"/>
</dbReference>
<comment type="caution">
    <text evidence="1">The sequence shown here is derived from an EMBL/GenBank/DDBJ whole genome shotgun (WGS) entry which is preliminary data.</text>
</comment>
<dbReference type="EMBL" id="JACHHF010000003">
    <property type="protein sequence ID" value="MBB5175859.1"/>
    <property type="molecule type" value="Genomic_DNA"/>
</dbReference>
<dbReference type="Pfam" id="PF00756">
    <property type="entry name" value="Esterase"/>
    <property type="match status" value="1"/>
</dbReference>
<dbReference type="SUPFAM" id="SSF53474">
    <property type="entry name" value="alpha/beta-Hydrolases"/>
    <property type="match status" value="1"/>
</dbReference>
<protein>
    <submittedName>
        <fullName evidence="1">Enterochelin esterase-like enzyme</fullName>
    </submittedName>
</protein>
<sequence>MNFSTGIHNSEINSTILNETIDFQYYIPKQFNINEKYHVYYMFDSQDFFKYGQINRIYERLYKNNEIEAAIMVGIPYPNVEWRNHHFQPEGEHTETFMEFITKEFVPFVDDKFPTIDSRDSRLLMGESLAGSFSIKLGIHYPNLFKNILAFSPEVTDEFYDEIVETDGTKDIHLYHTIGLEEQDFITITGRQANFLDPNRELNEVLFTIPERYEYKELDGGHIWKTWKPEIEHALKFFYGV</sequence>
<dbReference type="InterPro" id="IPR029058">
    <property type="entry name" value="AB_hydrolase_fold"/>
</dbReference>
<dbReference type="InterPro" id="IPR050583">
    <property type="entry name" value="Mycobacterial_A85_antigen"/>
</dbReference>
<dbReference type="RefSeq" id="WP_183673533.1">
    <property type="nucleotide sequence ID" value="NZ_CBCRYX010000002.1"/>
</dbReference>
<reference evidence="1 2" key="1">
    <citation type="submission" date="2020-08" db="EMBL/GenBank/DDBJ databases">
        <title>Genomic Encyclopedia of Type Strains, Phase IV (KMG-IV): sequencing the most valuable type-strain genomes for metagenomic binning, comparative biology and taxonomic classification.</title>
        <authorList>
            <person name="Goeker M."/>
        </authorList>
    </citation>
    <scope>NUCLEOTIDE SEQUENCE [LARGE SCALE GENOMIC DNA]</scope>
    <source>
        <strain evidence="1 2">DSM 19163</strain>
    </source>
</reference>
<evidence type="ECO:0000313" key="2">
    <source>
        <dbReference type="Proteomes" id="UP000579136"/>
    </source>
</evidence>
<evidence type="ECO:0000313" key="1">
    <source>
        <dbReference type="EMBL" id="MBB5175859.1"/>
    </source>
</evidence>
<dbReference type="Proteomes" id="UP000579136">
    <property type="component" value="Unassembled WGS sequence"/>
</dbReference>
<dbReference type="AlphaFoldDB" id="A0A9Q2CZT6"/>
<dbReference type="Gene3D" id="3.40.50.1820">
    <property type="entry name" value="alpha/beta hydrolase"/>
    <property type="match status" value="1"/>
</dbReference>
<gene>
    <name evidence="1" type="ORF">HNQ45_000734</name>
</gene>
<name>A0A9Q2CZT6_9STAP</name>